<dbReference type="PATRIC" id="fig|1423718.3.peg.1199"/>
<dbReference type="EMBL" id="AYYP01000072">
    <property type="protein sequence ID" value="KRM62902.1"/>
    <property type="molecule type" value="Genomic_DNA"/>
</dbReference>
<organism evidence="1 2">
    <name type="scientific">Ligilactobacillus agilis DSM 20509</name>
    <dbReference type="NCBI Taxonomy" id="1423718"/>
    <lineage>
        <taxon>Bacteria</taxon>
        <taxon>Bacillati</taxon>
        <taxon>Bacillota</taxon>
        <taxon>Bacilli</taxon>
        <taxon>Lactobacillales</taxon>
        <taxon>Lactobacillaceae</taxon>
        <taxon>Ligilactobacillus</taxon>
    </lineage>
</organism>
<dbReference type="Proteomes" id="UP000051008">
    <property type="component" value="Unassembled WGS sequence"/>
</dbReference>
<evidence type="ECO:0000313" key="1">
    <source>
        <dbReference type="EMBL" id="KRM62902.1"/>
    </source>
</evidence>
<protein>
    <recommendedName>
        <fullName evidence="3">DUF1659 domain-containing protein</fullName>
    </recommendedName>
</protein>
<dbReference type="AlphaFoldDB" id="A0A0R2AGM4"/>
<keyword evidence="2" id="KW-1185">Reference proteome</keyword>
<evidence type="ECO:0000313" key="2">
    <source>
        <dbReference type="Proteomes" id="UP000051008"/>
    </source>
</evidence>
<dbReference type="RefSeq" id="WP_056977747.1">
    <property type="nucleotide sequence ID" value="NZ_AYYP01000072.1"/>
</dbReference>
<gene>
    <name evidence="1" type="ORF">FC14_GL001141</name>
</gene>
<evidence type="ECO:0008006" key="3">
    <source>
        <dbReference type="Google" id="ProtNLM"/>
    </source>
</evidence>
<reference evidence="1 2" key="1">
    <citation type="journal article" date="2015" name="Genome Announc.">
        <title>Expanding the biotechnology potential of lactobacilli through comparative genomics of 213 strains and associated genera.</title>
        <authorList>
            <person name="Sun Z."/>
            <person name="Harris H.M."/>
            <person name="McCann A."/>
            <person name="Guo C."/>
            <person name="Argimon S."/>
            <person name="Zhang W."/>
            <person name="Yang X."/>
            <person name="Jeffery I.B."/>
            <person name="Cooney J.C."/>
            <person name="Kagawa T.F."/>
            <person name="Liu W."/>
            <person name="Song Y."/>
            <person name="Salvetti E."/>
            <person name="Wrobel A."/>
            <person name="Rasinkangas P."/>
            <person name="Parkhill J."/>
            <person name="Rea M.C."/>
            <person name="O'Sullivan O."/>
            <person name="Ritari J."/>
            <person name="Douillard F.P."/>
            <person name="Paul Ross R."/>
            <person name="Yang R."/>
            <person name="Briner A.E."/>
            <person name="Felis G.E."/>
            <person name="de Vos W.M."/>
            <person name="Barrangou R."/>
            <person name="Klaenhammer T.R."/>
            <person name="Caufield P.W."/>
            <person name="Cui Y."/>
            <person name="Zhang H."/>
            <person name="O'Toole P.W."/>
        </authorList>
    </citation>
    <scope>NUCLEOTIDE SEQUENCE [LARGE SCALE GENOMIC DNA]</scope>
    <source>
        <strain evidence="1 2">DSM 20509</strain>
    </source>
</reference>
<proteinExistence type="predicted"/>
<comment type="caution">
    <text evidence="1">The sequence shown here is derived from an EMBL/GenBank/DDBJ whole genome shotgun (WGS) entry which is preliminary data.</text>
</comment>
<sequence length="66" mass="7408">MEKQWTKKGLRLTTINAEAIDGHRSFSSIGKDVDDQKVIDFSKLVEKLTGDDVKFIAVTEVNQLAE</sequence>
<dbReference type="GeneID" id="75137071"/>
<accession>A0A0R2AGM4</accession>
<name>A0A0R2AGM4_9LACO</name>